<dbReference type="PRINTS" id="PR00081">
    <property type="entry name" value="GDHRDH"/>
</dbReference>
<dbReference type="PRINTS" id="PR00080">
    <property type="entry name" value="SDRFAMILY"/>
</dbReference>
<gene>
    <name evidence="4" type="ORF">WJX75_004687</name>
</gene>
<dbReference type="Proteomes" id="UP001491310">
    <property type="component" value="Unassembled WGS sequence"/>
</dbReference>
<proteinExistence type="inferred from homology"/>
<dbReference type="Gene3D" id="3.40.50.720">
    <property type="entry name" value="NAD(P)-binding Rossmann-like Domain"/>
    <property type="match status" value="1"/>
</dbReference>
<dbReference type="SUPFAM" id="SSF51735">
    <property type="entry name" value="NAD(P)-binding Rossmann-fold domains"/>
    <property type="match status" value="1"/>
</dbReference>
<accession>A0ABR2YHQ1</accession>
<evidence type="ECO:0008006" key="6">
    <source>
        <dbReference type="Google" id="ProtNLM"/>
    </source>
</evidence>
<evidence type="ECO:0000256" key="1">
    <source>
        <dbReference type="ARBA" id="ARBA00022857"/>
    </source>
</evidence>
<evidence type="ECO:0000256" key="2">
    <source>
        <dbReference type="ARBA" id="ARBA00023002"/>
    </source>
</evidence>
<comment type="caution">
    <text evidence="4">The sequence shown here is derived from an EMBL/GenBank/DDBJ whole genome shotgun (WGS) entry which is preliminary data.</text>
</comment>
<comment type="similarity">
    <text evidence="3">Belongs to the short-chain dehydrogenases/reductases (SDR) family.</text>
</comment>
<dbReference type="PANTHER" id="PTHR43544:SF7">
    <property type="entry name" value="NADB-LER2"/>
    <property type="match status" value="1"/>
</dbReference>
<keyword evidence="5" id="KW-1185">Reference proteome</keyword>
<dbReference type="PANTHER" id="PTHR43544">
    <property type="entry name" value="SHORT-CHAIN DEHYDROGENASE/REDUCTASE"/>
    <property type="match status" value="1"/>
</dbReference>
<dbReference type="Pfam" id="PF00106">
    <property type="entry name" value="adh_short"/>
    <property type="match status" value="1"/>
</dbReference>
<dbReference type="InterPro" id="IPR002347">
    <property type="entry name" value="SDR_fam"/>
</dbReference>
<keyword evidence="1" id="KW-0521">NADP</keyword>
<reference evidence="4 5" key="1">
    <citation type="journal article" date="2024" name="Nat. Commun.">
        <title>Phylogenomics reveals the evolutionary origins of lichenization in chlorophyte algae.</title>
        <authorList>
            <person name="Puginier C."/>
            <person name="Libourel C."/>
            <person name="Otte J."/>
            <person name="Skaloud P."/>
            <person name="Haon M."/>
            <person name="Grisel S."/>
            <person name="Petersen M."/>
            <person name="Berrin J.G."/>
            <person name="Delaux P.M."/>
            <person name="Dal Grande F."/>
            <person name="Keller J."/>
        </authorList>
    </citation>
    <scope>NUCLEOTIDE SEQUENCE [LARGE SCALE GENOMIC DNA]</scope>
    <source>
        <strain evidence="4 5">SAG 216-7</strain>
    </source>
</reference>
<evidence type="ECO:0000313" key="5">
    <source>
        <dbReference type="Proteomes" id="UP001491310"/>
    </source>
</evidence>
<name>A0ABR2YHQ1_9CHLO</name>
<evidence type="ECO:0000256" key="3">
    <source>
        <dbReference type="RuleBase" id="RU000363"/>
    </source>
</evidence>
<protein>
    <recommendedName>
        <fullName evidence="6">NAD(P)-binding protein</fullName>
    </recommendedName>
</protein>
<dbReference type="CDD" id="cd05325">
    <property type="entry name" value="carb_red_sniffer_like_SDR_c"/>
    <property type="match status" value="1"/>
</dbReference>
<dbReference type="InterPro" id="IPR036291">
    <property type="entry name" value="NAD(P)-bd_dom_sf"/>
</dbReference>
<dbReference type="EMBL" id="JALJOT010000011">
    <property type="protein sequence ID" value="KAK9905692.1"/>
    <property type="molecule type" value="Genomic_DNA"/>
</dbReference>
<evidence type="ECO:0000313" key="4">
    <source>
        <dbReference type="EMBL" id="KAK9905692.1"/>
    </source>
</evidence>
<keyword evidence="2" id="KW-0560">Oxidoreductase</keyword>
<organism evidence="4 5">
    <name type="scientific">Coccomyxa subellipsoidea</name>
    <dbReference type="NCBI Taxonomy" id="248742"/>
    <lineage>
        <taxon>Eukaryota</taxon>
        <taxon>Viridiplantae</taxon>
        <taxon>Chlorophyta</taxon>
        <taxon>core chlorophytes</taxon>
        <taxon>Trebouxiophyceae</taxon>
        <taxon>Trebouxiophyceae incertae sedis</taxon>
        <taxon>Coccomyxaceae</taxon>
        <taxon>Coccomyxa</taxon>
    </lineage>
</organism>
<sequence length="257" mass="26833">MTVADKDLVYVVTGASRGLGLEFVTQLLHKGHLVVAAARNPKKSSGLESLASKYGSALTLVTLDVSDADSIKAAAQSISEAHPNGIDVLINNAGILGSFVRSSEHDAGELKDILITNVVGPLLVTQHLLPLIRKGTKKQIVNISSTMGSVSGALKYLKEGLNPMSKMQLGYRASKSALNMETAALALDLHDEGITIISICPGWVATDMGSSSAAAMKIAGPGLDAPTSIAGMLKVVEGLTLEQTGTFYNYQGNVVPY</sequence>
<dbReference type="InterPro" id="IPR051468">
    <property type="entry name" value="Fungal_SecMetab_SDRs"/>
</dbReference>